<gene>
    <name evidence="2" type="ORF">H9863_08365</name>
</gene>
<comment type="caution">
    <text evidence="2">The sequence shown here is derived from an EMBL/GenBank/DDBJ whole genome shotgun (WGS) entry which is preliminary data.</text>
</comment>
<dbReference type="InterPro" id="IPR011250">
    <property type="entry name" value="OMP/PagP_B-barrel"/>
</dbReference>
<evidence type="ECO:0000313" key="2">
    <source>
        <dbReference type="EMBL" id="HIX04111.1"/>
    </source>
</evidence>
<organism evidence="2 3">
    <name type="scientific">Candidatus Odoribacter faecigallinarum</name>
    <dbReference type="NCBI Taxonomy" id="2838706"/>
    <lineage>
        <taxon>Bacteria</taxon>
        <taxon>Pseudomonadati</taxon>
        <taxon>Bacteroidota</taxon>
        <taxon>Bacteroidia</taxon>
        <taxon>Bacteroidales</taxon>
        <taxon>Odoribacteraceae</taxon>
        <taxon>Odoribacter</taxon>
    </lineage>
</organism>
<reference evidence="2" key="1">
    <citation type="journal article" date="2021" name="PeerJ">
        <title>Extensive microbial diversity within the chicken gut microbiome revealed by metagenomics and culture.</title>
        <authorList>
            <person name="Gilroy R."/>
            <person name="Ravi A."/>
            <person name="Getino M."/>
            <person name="Pursley I."/>
            <person name="Horton D.L."/>
            <person name="Alikhan N.F."/>
            <person name="Baker D."/>
            <person name="Gharbi K."/>
            <person name="Hall N."/>
            <person name="Watson M."/>
            <person name="Adriaenssens E.M."/>
            <person name="Foster-Nyarko E."/>
            <person name="Jarju S."/>
            <person name="Secka A."/>
            <person name="Antonio M."/>
            <person name="Oren A."/>
            <person name="Chaudhuri R.R."/>
            <person name="La Ragione R."/>
            <person name="Hildebrand F."/>
            <person name="Pallen M.J."/>
        </authorList>
    </citation>
    <scope>NUCLEOTIDE SEQUENCE</scope>
    <source>
        <strain evidence="2">23274</strain>
    </source>
</reference>
<dbReference type="AlphaFoldDB" id="A0A9D1V109"/>
<sequence length="178" mass="19703">KAQPAVGDFTWGAKVGFNATNITNCDKNKLSLHLGAFAEKRYSDLLGASAELIYSRQGFRSKDKANDVKYKTRVNYLNIPILAKFFVWEGLSVDVGPQFGFALNAKQKAKGNGNTAKVKIKDFNVFDFSIPIGVTYRVEDIFVSARYNIGLTNVFDGGVNNKNHVFQLSVGYNLSSLF</sequence>
<accession>A0A9D1V109</accession>
<reference evidence="2" key="2">
    <citation type="submission" date="2021-04" db="EMBL/GenBank/DDBJ databases">
        <authorList>
            <person name="Gilroy R."/>
        </authorList>
    </citation>
    <scope>NUCLEOTIDE SEQUENCE</scope>
    <source>
        <strain evidence="2">23274</strain>
    </source>
</reference>
<dbReference type="InterPro" id="IPR025665">
    <property type="entry name" value="Beta-barrel_OMP_2"/>
</dbReference>
<name>A0A9D1V109_9BACT</name>
<dbReference type="Pfam" id="PF13568">
    <property type="entry name" value="OMP_b-brl_2"/>
    <property type="match status" value="1"/>
</dbReference>
<dbReference type="EMBL" id="DXFT01000164">
    <property type="protein sequence ID" value="HIX04111.1"/>
    <property type="molecule type" value="Genomic_DNA"/>
</dbReference>
<feature type="non-terminal residue" evidence="2">
    <location>
        <position position="1"/>
    </location>
</feature>
<dbReference type="SUPFAM" id="SSF56925">
    <property type="entry name" value="OMPA-like"/>
    <property type="match status" value="1"/>
</dbReference>
<protein>
    <submittedName>
        <fullName evidence="2">PorT family protein</fullName>
    </submittedName>
</protein>
<feature type="domain" description="Outer membrane protein beta-barrel" evidence="1">
    <location>
        <begin position="2"/>
        <end position="156"/>
    </location>
</feature>
<proteinExistence type="predicted"/>
<dbReference type="Proteomes" id="UP000824202">
    <property type="component" value="Unassembled WGS sequence"/>
</dbReference>
<evidence type="ECO:0000259" key="1">
    <source>
        <dbReference type="Pfam" id="PF13568"/>
    </source>
</evidence>
<evidence type="ECO:0000313" key="3">
    <source>
        <dbReference type="Proteomes" id="UP000824202"/>
    </source>
</evidence>